<dbReference type="InterPro" id="IPR016059">
    <property type="entry name" value="DNA_ligase_ATP-dep_CS"/>
</dbReference>
<dbReference type="PATRIC" id="fig|1300253.3.peg.4570"/>
<dbReference type="PANTHER" id="PTHR47810:SF1">
    <property type="entry name" value="DNA LIGASE B"/>
    <property type="match status" value="1"/>
</dbReference>
<dbReference type="GO" id="GO:0003910">
    <property type="term" value="F:DNA ligase (ATP) activity"/>
    <property type="evidence" value="ECO:0007669"/>
    <property type="project" value="UniProtKB-EC"/>
</dbReference>
<keyword evidence="3" id="KW-0235">DNA replication</keyword>
<dbReference type="InterPro" id="IPR012310">
    <property type="entry name" value="DNA_ligase_ATP-dep_cent"/>
</dbReference>
<dbReference type="GO" id="GO:0005524">
    <property type="term" value="F:ATP binding"/>
    <property type="evidence" value="ECO:0007669"/>
    <property type="project" value="InterPro"/>
</dbReference>
<name>S5ALP5_9ALTE</name>
<dbReference type="Gene3D" id="2.40.50.140">
    <property type="entry name" value="Nucleic acid-binding proteins"/>
    <property type="match status" value="1"/>
</dbReference>
<keyword evidence="5" id="KW-0234">DNA repair</keyword>
<comment type="cofactor">
    <cofactor evidence="1">
        <name>a divalent metal cation</name>
        <dbReference type="ChEBI" id="CHEBI:60240"/>
    </cofactor>
</comment>
<dbReference type="AlphaFoldDB" id="S5ALP5"/>
<proteinExistence type="predicted"/>
<dbReference type="GO" id="GO:0006281">
    <property type="term" value="P:DNA repair"/>
    <property type="evidence" value="ECO:0007669"/>
    <property type="project" value="UniProtKB-KW"/>
</dbReference>
<organism evidence="8 9">
    <name type="scientific">Alteromonas mediterranea 615</name>
    <dbReference type="NCBI Taxonomy" id="1300253"/>
    <lineage>
        <taxon>Bacteria</taxon>
        <taxon>Pseudomonadati</taxon>
        <taxon>Pseudomonadota</taxon>
        <taxon>Gammaproteobacteria</taxon>
        <taxon>Alteromonadales</taxon>
        <taxon>Alteromonadaceae</taxon>
        <taxon>Alteromonas/Salinimonas group</taxon>
        <taxon>Alteromonas</taxon>
    </lineage>
</organism>
<feature type="domain" description="ATP-dependent DNA ligase family profile" evidence="7">
    <location>
        <begin position="107"/>
        <end position="291"/>
    </location>
</feature>
<geneLocation type="plasmid" evidence="8">
    <name>unnamed</name>
</geneLocation>
<evidence type="ECO:0000256" key="4">
    <source>
        <dbReference type="ARBA" id="ARBA00022763"/>
    </source>
</evidence>
<evidence type="ECO:0000256" key="1">
    <source>
        <dbReference type="ARBA" id="ARBA00001968"/>
    </source>
</evidence>
<keyword evidence="4" id="KW-0227">DNA damage</keyword>
<dbReference type="KEGG" id="amh:I633_21896"/>
<dbReference type="InterPro" id="IPR050326">
    <property type="entry name" value="NAD_dep_DNA_ligaseB"/>
</dbReference>
<evidence type="ECO:0000259" key="7">
    <source>
        <dbReference type="Pfam" id="PF01068"/>
    </source>
</evidence>
<dbReference type="GO" id="GO:0006260">
    <property type="term" value="P:DNA replication"/>
    <property type="evidence" value="ECO:0007669"/>
    <property type="project" value="UniProtKB-KW"/>
</dbReference>
<dbReference type="EC" id="6.5.1.1" evidence="8"/>
<gene>
    <name evidence="8" type="ORF">I633_21896</name>
</gene>
<dbReference type="SUPFAM" id="SSF50249">
    <property type="entry name" value="Nucleic acid-binding proteins"/>
    <property type="match status" value="1"/>
</dbReference>
<dbReference type="BioCyc" id="AMAC1300253:G12YX-3453-MONOMER"/>
<comment type="catalytic activity">
    <reaction evidence="6">
        <text>ATP + (deoxyribonucleotide)n-3'-hydroxyl + 5'-phospho-(deoxyribonucleotide)m = (deoxyribonucleotide)n+m + AMP + diphosphate.</text>
        <dbReference type="EC" id="6.5.1.1"/>
    </reaction>
</comment>
<accession>S5ALP5</accession>
<dbReference type="Gene3D" id="3.30.1490.70">
    <property type="match status" value="1"/>
</dbReference>
<keyword evidence="8" id="KW-0614">Plasmid</keyword>
<dbReference type="HOGENOM" id="CLU_718940_0_0_6"/>
<evidence type="ECO:0000256" key="6">
    <source>
        <dbReference type="ARBA" id="ARBA00034003"/>
    </source>
</evidence>
<keyword evidence="2 8" id="KW-0436">Ligase</keyword>
<evidence type="ECO:0000313" key="9">
    <source>
        <dbReference type="Proteomes" id="UP000014909"/>
    </source>
</evidence>
<reference evidence="8 9" key="1">
    <citation type="journal article" date="2013" name="Genome Biol. Evol.">
        <title>Genomic Diversity of "Deep Ecotype" Alteromonas macleodii Isolates: Evidence for Pan-Mediterranean Clonal Frames.</title>
        <authorList>
            <person name="Lopez-Perez M."/>
            <person name="Gonzaga A."/>
            <person name="Rodriguez-Valera F."/>
        </authorList>
    </citation>
    <scope>NUCLEOTIDE SEQUENCE [LARGE SCALE GENOMIC DNA]</scope>
    <source>
        <strain evidence="9">'English Channel 615'</strain>
        <plasmid evidence="9">Plasmid</plasmid>
    </source>
</reference>
<dbReference type="InterPro" id="IPR012340">
    <property type="entry name" value="NA-bd_OB-fold"/>
</dbReference>
<evidence type="ECO:0000313" key="8">
    <source>
        <dbReference type="EMBL" id="AGP79806.1"/>
    </source>
</evidence>
<evidence type="ECO:0000256" key="5">
    <source>
        <dbReference type="ARBA" id="ARBA00023204"/>
    </source>
</evidence>
<protein>
    <submittedName>
        <fullName evidence="8">DNA ligase</fullName>
        <ecNumber evidence="8">6.5.1.1</ecNumber>
    </submittedName>
</protein>
<evidence type="ECO:0000256" key="2">
    <source>
        <dbReference type="ARBA" id="ARBA00022598"/>
    </source>
</evidence>
<dbReference type="Proteomes" id="UP000014909">
    <property type="component" value="Plasmid unnamed"/>
</dbReference>
<dbReference type="Pfam" id="PF01068">
    <property type="entry name" value="DNA_ligase_A_M"/>
    <property type="match status" value="1"/>
</dbReference>
<evidence type="ECO:0000256" key="3">
    <source>
        <dbReference type="ARBA" id="ARBA00022705"/>
    </source>
</evidence>
<dbReference type="PROSITE" id="PS00697">
    <property type="entry name" value="DNA_LIGASE_A1"/>
    <property type="match status" value="1"/>
</dbReference>
<dbReference type="GO" id="GO:0006310">
    <property type="term" value="P:DNA recombination"/>
    <property type="evidence" value="ECO:0007669"/>
    <property type="project" value="InterPro"/>
</dbReference>
<dbReference type="PANTHER" id="PTHR47810">
    <property type="entry name" value="DNA LIGASE"/>
    <property type="match status" value="1"/>
</dbReference>
<dbReference type="SUPFAM" id="SSF56091">
    <property type="entry name" value="DNA ligase/mRNA capping enzyme, catalytic domain"/>
    <property type="match status" value="1"/>
</dbReference>
<dbReference type="EMBL" id="CP004847">
    <property type="protein sequence ID" value="AGP79806.1"/>
    <property type="molecule type" value="Genomic_DNA"/>
</dbReference>
<sequence length="384" mass="42841">MQTHFEKTLYKAHSSGAVGSWSVVVTGEDKMATMVVSSRKKLDGAEVKTPTEYNKGKNIGRANETSPLQQAILEAESKVKLKLDKGYVDEIPKAGSVATNTLGFIQPMTAHPAEKVKNVTFPLGVQPKLDGHRCLAGVKDGIVVMYSRQGKVINLPHILNELQALYDKGEWSGRVIDGELYLHGEVLQSISSLIKKLKPESENLHYHVYDIDMDSCYRDRYQALKSLETVADNCAIKSHWSVLGTTVADTQEQVDALHAKHLSEGYEGSMLRQFDMPYESGMRSKGLLKKKDFSDDEFTIIGISKGKPNIRLGLEVGIYECQTKDGKKFTVTAPGNAQERHEHAQNGHKNIGRSLTVKYFNYTPDGVPSCQWRFVFEKIFNSSR</sequence>
<dbReference type="Gene3D" id="3.30.470.30">
    <property type="entry name" value="DNA ligase/mRNA capping enzyme"/>
    <property type="match status" value="1"/>
</dbReference>